<reference evidence="10 11" key="1">
    <citation type="submission" date="2023-05" db="EMBL/GenBank/DDBJ databases">
        <title>Lithophilousrod everest ZFBP1038 complete genpme.</title>
        <authorList>
            <person name="Tian M."/>
        </authorList>
    </citation>
    <scope>NUCLEOTIDE SEQUENCE [LARGE SCALE GENOMIC DNA]</scope>
    <source>
        <strain evidence="10 11">ZFBP1038</strain>
    </source>
</reference>
<dbReference type="PROSITE" id="PS00218">
    <property type="entry name" value="AMINO_ACID_PERMEASE_1"/>
    <property type="match status" value="1"/>
</dbReference>
<dbReference type="Pfam" id="PF00324">
    <property type="entry name" value="AA_permease"/>
    <property type="match status" value="1"/>
</dbReference>
<dbReference type="RefSeq" id="WP_349637930.1">
    <property type="nucleotide sequence ID" value="NZ_CP090958.1"/>
</dbReference>
<feature type="transmembrane region" description="Helical" evidence="8">
    <location>
        <begin position="222"/>
        <end position="247"/>
    </location>
</feature>
<keyword evidence="4" id="KW-0029">Amino-acid transport</keyword>
<feature type="transmembrane region" description="Helical" evidence="8">
    <location>
        <begin position="384"/>
        <end position="408"/>
    </location>
</feature>
<dbReference type="PIRSF" id="PIRSF006060">
    <property type="entry name" value="AA_transporter"/>
    <property type="match status" value="1"/>
</dbReference>
<dbReference type="InterPro" id="IPR004841">
    <property type="entry name" value="AA-permease/SLC12A_dom"/>
</dbReference>
<gene>
    <name evidence="10" type="ORF">LWF01_13730</name>
</gene>
<evidence type="ECO:0000256" key="3">
    <source>
        <dbReference type="ARBA" id="ARBA00022692"/>
    </source>
</evidence>
<sequence length="494" mass="52282">MNSIEKEESMAISHQGPVPETGQHDGSAPEANHLSHGMSTRQITMMSLGTAIGTGLFVGSAAGIGIAGPAIVISYAIAGVLLIFVMRMLGEMAAAHPSSGSFSTYAEKALGKAGGATIGWVWWFQMMMVAAIESVVAGGFLAGWTGLPQWLMTLVILLAFTGVNMFQVSRFGELEFWFASIKVAAVIAFLVIGIVAVAGLIGPGSPGLTNISEHGGVFPNGVTGMFAGLLAVIFSFGGIEVVALAAAESNDPGRNIQKAVRNVVWRILLFYVGSMAIMVLVLPWNSFDAGDDSPGPFVQVLSQIGLPYADIIMQIIIMVSLLSALNATLYAASRMAYSLSSRGQAPRLLQKVGTNGVPRVAVVASSLVGLVVVLLSFFGQQVFMSLLSAVGSTLIILFCTVTISHIILRRRYESSGDTRELPFKMWAFPYLSWITLGALLLIIAMLLANSATRAPLLMLLAITAVIALCCVWHNRGNNKSPLGNTLFPPEDSSR</sequence>
<dbReference type="EMBL" id="CP090958">
    <property type="protein sequence ID" value="WGW11147.1"/>
    <property type="molecule type" value="Genomic_DNA"/>
</dbReference>
<evidence type="ECO:0000256" key="6">
    <source>
        <dbReference type="ARBA" id="ARBA00023136"/>
    </source>
</evidence>
<name>A0ABY8QQ82_9MICO</name>
<dbReference type="InterPro" id="IPR004840">
    <property type="entry name" value="Amino_acid_permease_CS"/>
</dbReference>
<accession>A0ABY8QQ82</accession>
<keyword evidence="5 8" id="KW-1133">Transmembrane helix</keyword>
<evidence type="ECO:0000259" key="9">
    <source>
        <dbReference type="Pfam" id="PF00324"/>
    </source>
</evidence>
<feature type="transmembrane region" description="Helical" evidence="8">
    <location>
        <begin position="70"/>
        <end position="89"/>
    </location>
</feature>
<keyword evidence="3 8" id="KW-0812">Transmembrane</keyword>
<organism evidence="10 11">
    <name type="scientific">Saxibacter everestensis</name>
    <dbReference type="NCBI Taxonomy" id="2909229"/>
    <lineage>
        <taxon>Bacteria</taxon>
        <taxon>Bacillati</taxon>
        <taxon>Actinomycetota</taxon>
        <taxon>Actinomycetes</taxon>
        <taxon>Micrococcales</taxon>
        <taxon>Brevibacteriaceae</taxon>
        <taxon>Saxibacter</taxon>
    </lineage>
</organism>
<evidence type="ECO:0000256" key="7">
    <source>
        <dbReference type="SAM" id="MobiDB-lite"/>
    </source>
</evidence>
<evidence type="ECO:0000313" key="11">
    <source>
        <dbReference type="Proteomes" id="UP001209083"/>
    </source>
</evidence>
<evidence type="ECO:0000256" key="1">
    <source>
        <dbReference type="ARBA" id="ARBA00004141"/>
    </source>
</evidence>
<feature type="transmembrane region" description="Helical" evidence="8">
    <location>
        <begin position="311"/>
        <end position="332"/>
    </location>
</feature>
<evidence type="ECO:0000313" key="10">
    <source>
        <dbReference type="EMBL" id="WGW11147.1"/>
    </source>
</evidence>
<feature type="transmembrane region" description="Helical" evidence="8">
    <location>
        <begin position="357"/>
        <end position="378"/>
    </location>
</feature>
<feature type="transmembrane region" description="Helical" evidence="8">
    <location>
        <begin position="150"/>
        <end position="169"/>
    </location>
</feature>
<feature type="transmembrane region" description="Helical" evidence="8">
    <location>
        <begin position="176"/>
        <end position="202"/>
    </location>
</feature>
<feature type="transmembrane region" description="Helical" evidence="8">
    <location>
        <begin position="454"/>
        <end position="472"/>
    </location>
</feature>
<comment type="subcellular location">
    <subcellularLocation>
        <location evidence="1">Membrane</location>
        <topology evidence="1">Multi-pass membrane protein</topology>
    </subcellularLocation>
</comment>
<keyword evidence="6 8" id="KW-0472">Membrane</keyword>
<dbReference type="Proteomes" id="UP001209083">
    <property type="component" value="Chromosome"/>
</dbReference>
<evidence type="ECO:0000256" key="2">
    <source>
        <dbReference type="ARBA" id="ARBA00022448"/>
    </source>
</evidence>
<proteinExistence type="predicted"/>
<feature type="transmembrane region" description="Helical" evidence="8">
    <location>
        <begin position="268"/>
        <end position="287"/>
    </location>
</feature>
<evidence type="ECO:0000256" key="4">
    <source>
        <dbReference type="ARBA" id="ARBA00022970"/>
    </source>
</evidence>
<dbReference type="Gene3D" id="1.20.1740.10">
    <property type="entry name" value="Amino acid/polyamine transporter I"/>
    <property type="match status" value="1"/>
</dbReference>
<feature type="domain" description="Amino acid permease/ SLC12A" evidence="9">
    <location>
        <begin position="43"/>
        <end position="453"/>
    </location>
</feature>
<evidence type="ECO:0000256" key="5">
    <source>
        <dbReference type="ARBA" id="ARBA00022989"/>
    </source>
</evidence>
<dbReference type="PANTHER" id="PTHR43495:SF5">
    <property type="entry name" value="GAMMA-AMINOBUTYRIC ACID PERMEASE"/>
    <property type="match status" value="1"/>
</dbReference>
<dbReference type="PANTHER" id="PTHR43495">
    <property type="entry name" value="GABA PERMEASE"/>
    <property type="match status" value="1"/>
</dbReference>
<feature type="transmembrane region" description="Helical" evidence="8">
    <location>
        <begin position="428"/>
        <end position="448"/>
    </location>
</feature>
<protein>
    <submittedName>
        <fullName evidence="10">Amino acid permease</fullName>
    </submittedName>
</protein>
<feature type="region of interest" description="Disordered" evidence="7">
    <location>
        <begin position="1"/>
        <end position="34"/>
    </location>
</feature>
<evidence type="ECO:0000256" key="8">
    <source>
        <dbReference type="SAM" id="Phobius"/>
    </source>
</evidence>
<keyword evidence="2" id="KW-0813">Transport</keyword>
<keyword evidence="11" id="KW-1185">Reference proteome</keyword>
<feature type="transmembrane region" description="Helical" evidence="8">
    <location>
        <begin position="120"/>
        <end position="144"/>
    </location>
</feature>